<evidence type="ECO:0000313" key="3">
    <source>
        <dbReference type="Proteomes" id="UP000824260"/>
    </source>
</evidence>
<comment type="caution">
    <text evidence="2">The sequence shown here is derived from an EMBL/GenBank/DDBJ whole genome shotgun (WGS) entry which is preliminary data.</text>
</comment>
<organism evidence="2 3">
    <name type="scientific">Candidatus Pullichristensenella stercorigallinarum</name>
    <dbReference type="NCBI Taxonomy" id="2840909"/>
    <lineage>
        <taxon>Bacteria</taxon>
        <taxon>Bacillati</taxon>
        <taxon>Bacillota</taxon>
        <taxon>Clostridia</taxon>
        <taxon>Candidatus Pullichristensenella</taxon>
    </lineage>
</organism>
<dbReference type="Pfam" id="PF21939">
    <property type="entry name" value="Gp10_C"/>
    <property type="match status" value="1"/>
</dbReference>
<accession>A0A9D0ZL67</accession>
<name>A0A9D0ZL67_9FIRM</name>
<protein>
    <recommendedName>
        <fullName evidence="1">Baseplate structural protein Gp10 C-terminal domain-containing protein</fullName>
    </recommendedName>
</protein>
<dbReference type="AlphaFoldDB" id="A0A9D0ZL67"/>
<feature type="domain" description="Baseplate structural protein Gp10 C-terminal" evidence="1">
    <location>
        <begin position="670"/>
        <end position="794"/>
    </location>
</feature>
<dbReference type="Pfam" id="PF05895">
    <property type="entry name" value="DUF859"/>
    <property type="match status" value="1"/>
</dbReference>
<evidence type="ECO:0000259" key="1">
    <source>
        <dbReference type="Pfam" id="PF21939"/>
    </source>
</evidence>
<dbReference type="InterPro" id="IPR008577">
    <property type="entry name" value="DUF859"/>
</dbReference>
<reference evidence="2" key="2">
    <citation type="journal article" date="2021" name="PeerJ">
        <title>Extensive microbial diversity within the chicken gut microbiome revealed by metagenomics and culture.</title>
        <authorList>
            <person name="Gilroy R."/>
            <person name="Ravi A."/>
            <person name="Getino M."/>
            <person name="Pursley I."/>
            <person name="Horton D.L."/>
            <person name="Alikhan N.F."/>
            <person name="Baker D."/>
            <person name="Gharbi K."/>
            <person name="Hall N."/>
            <person name="Watson M."/>
            <person name="Adriaenssens E.M."/>
            <person name="Foster-Nyarko E."/>
            <person name="Jarju S."/>
            <person name="Secka A."/>
            <person name="Antonio M."/>
            <person name="Oren A."/>
            <person name="Chaudhuri R.R."/>
            <person name="La Ragione R."/>
            <person name="Hildebrand F."/>
            <person name="Pallen M.J."/>
        </authorList>
    </citation>
    <scope>NUCLEOTIDE SEQUENCE</scope>
    <source>
        <strain evidence="2">ChiSjej6B24-2974</strain>
    </source>
</reference>
<evidence type="ECO:0000313" key="2">
    <source>
        <dbReference type="EMBL" id="HIQ82202.1"/>
    </source>
</evidence>
<dbReference type="Proteomes" id="UP000824260">
    <property type="component" value="Unassembled WGS sequence"/>
</dbReference>
<dbReference type="InterPro" id="IPR053827">
    <property type="entry name" value="Gp10_C"/>
</dbReference>
<proteinExistence type="predicted"/>
<sequence length="795" mass="85303">MIATGYFENVFRTGYALGIRWTQNSYSIEDNTSNVTVTAYLVSKGSSYYINSSASKTVRLRINGTIYSYTARGLADLNGNQQKALFSQTLTIPHNTDGTCPLALACSFTLEVTLSGTYWGTIYAPGDGYSDYTAQLTRIPRPSTATVQGEAKAGGSVVIRTNRYDTIFTHTLQYSLDGSAFVDIAYNIADTVTWAIPTAFAEYLPNAAAGSAILRTITYMDGEMIGQRDSVFQYTIPEEYAAPSVNMSAAQDNSAGLDVFICGESEVTLSAWATLKFGASARLYTFLVDGESHAVQADDTGAAQYVFPLAEDAPEELEIKVSVTDSRGFTSPQATLTITPEAYVSPRIDSISVVRGVVNEGIFTEDRKGQHVKITATGRIAPLNNLNARQYAAAYRINSAASFSELIASTQASDYAFTIEHVTEALFDVNATYILRFTVSDSFGTATEIMTIRSQRVLMNFSADGKSICFGGIATHKDATEIQMSLIPSGGIAATPLVAGQDFDELTVAGWYTGDASDGYINCPIESGEFGLYIEQIGSNAECQRLRYFDGTRFHALVRCGVNGVWSAWELSETAIEELPLGRVTGEEDDGSIAYMQNGALTALAPAGEDEAKALMSGGMVDGEPAGLRWGMITPEAIGAANEEHTHTPEGIIQDASDANAFVEAIKTALVDAIYPVGAIYISTVSTSPATLFGGSWTRIEDRFLLAAGPQYSAGEQGGEITHQHLSPVGFNSSNNLLGISYVGGVENRSLSGNIAGTSETVTTTSGTYTFRLPYTSTADNMPPYLVVYMWRRTA</sequence>
<gene>
    <name evidence="2" type="ORF">IAA52_03785</name>
</gene>
<dbReference type="CDD" id="cd19958">
    <property type="entry name" value="pyocin_knob"/>
    <property type="match status" value="1"/>
</dbReference>
<dbReference type="EMBL" id="DVFZ01000036">
    <property type="protein sequence ID" value="HIQ82202.1"/>
    <property type="molecule type" value="Genomic_DNA"/>
</dbReference>
<reference evidence="2" key="1">
    <citation type="submission" date="2020-10" db="EMBL/GenBank/DDBJ databases">
        <authorList>
            <person name="Gilroy R."/>
        </authorList>
    </citation>
    <scope>NUCLEOTIDE SEQUENCE</scope>
    <source>
        <strain evidence="2">ChiSjej6B24-2974</strain>
    </source>
</reference>